<comment type="caution">
    <text evidence="3">The sequence shown here is derived from an EMBL/GenBank/DDBJ whole genome shotgun (WGS) entry which is preliminary data.</text>
</comment>
<evidence type="ECO:0000256" key="2">
    <source>
        <dbReference type="SAM" id="Phobius"/>
    </source>
</evidence>
<sequence length="340" mass="38081">MDANRRLAEIAAERNRQRLEKLQRRWQELEQLIRQAQSFSIRYLKADELLQLGKLYRLAVAELARSNSPIPNRPLHRLVGWGYSVLYAQPPLQRLKFWNSLARLIWRDFPKAVVNHLPFLLLAAFALFASSVLTALVILKRPEVASAWLGENLMAILQEVAQRHKPGVDWLPLMGRPFAFWVILLNNLRVALIGYGFGMIAMLPSLYVLFVNGKIVGGVIAFGYQFGTLSELLGFVLPHGVIELPAFLLAAAAGLAVGYRWLCPGDLPRFAAMVEASRKSVPLVLGALLMLLYAAFIEAFLSPHEKIPAPAKWLFAIVEVVVLALYLVGRGVTLKQRARS</sequence>
<feature type="transmembrane region" description="Helical" evidence="2">
    <location>
        <begin position="283"/>
        <end position="301"/>
    </location>
</feature>
<keyword evidence="1" id="KW-0175">Coiled coil</keyword>
<keyword evidence="2" id="KW-0472">Membrane</keyword>
<evidence type="ECO:0000256" key="1">
    <source>
        <dbReference type="SAM" id="Coils"/>
    </source>
</evidence>
<accession>A0ABT2EPH9</accession>
<feature type="coiled-coil region" evidence="1">
    <location>
        <begin position="5"/>
        <end position="39"/>
    </location>
</feature>
<gene>
    <name evidence="3" type="ORF">M2350_002278</name>
</gene>
<feature type="transmembrane region" description="Helical" evidence="2">
    <location>
        <begin position="205"/>
        <end position="224"/>
    </location>
</feature>
<dbReference type="PANTHER" id="PTHR35337">
    <property type="entry name" value="SLR1478 PROTEIN"/>
    <property type="match status" value="1"/>
</dbReference>
<protein>
    <submittedName>
        <fullName evidence="3">Membrane protein SpoIIM required for sporulation</fullName>
    </submittedName>
</protein>
<feature type="transmembrane region" description="Helical" evidence="2">
    <location>
        <begin position="244"/>
        <end position="262"/>
    </location>
</feature>
<dbReference type="PANTHER" id="PTHR35337:SF1">
    <property type="entry name" value="SLR1478 PROTEIN"/>
    <property type="match status" value="1"/>
</dbReference>
<feature type="transmembrane region" description="Helical" evidence="2">
    <location>
        <begin position="178"/>
        <end position="198"/>
    </location>
</feature>
<dbReference type="EMBL" id="JANUCP010000004">
    <property type="protein sequence ID" value="MCS3919861.1"/>
    <property type="molecule type" value="Genomic_DNA"/>
</dbReference>
<keyword evidence="2" id="KW-1133">Transmembrane helix</keyword>
<reference evidence="3 4" key="1">
    <citation type="submission" date="2022-08" db="EMBL/GenBank/DDBJ databases">
        <title>Bacterial and archaeal communities from various locations to study Microbial Dark Matter (Phase II).</title>
        <authorList>
            <person name="Stepanauskas R."/>
        </authorList>
    </citation>
    <scope>NUCLEOTIDE SEQUENCE [LARGE SCALE GENOMIC DNA]</scope>
    <source>
        <strain evidence="3 4">PD1</strain>
    </source>
</reference>
<dbReference type="Pfam" id="PF01944">
    <property type="entry name" value="SpoIIM"/>
    <property type="match status" value="1"/>
</dbReference>
<name>A0ABT2EPH9_9BACT</name>
<proteinExistence type="predicted"/>
<dbReference type="RefSeq" id="WP_259096761.1">
    <property type="nucleotide sequence ID" value="NZ_CP130454.1"/>
</dbReference>
<dbReference type="InterPro" id="IPR002798">
    <property type="entry name" value="SpoIIM-like"/>
</dbReference>
<evidence type="ECO:0000313" key="3">
    <source>
        <dbReference type="EMBL" id="MCS3919861.1"/>
    </source>
</evidence>
<keyword evidence="4" id="KW-1185">Reference proteome</keyword>
<keyword evidence="2" id="KW-0812">Transmembrane</keyword>
<feature type="transmembrane region" description="Helical" evidence="2">
    <location>
        <begin position="117"/>
        <end position="139"/>
    </location>
</feature>
<evidence type="ECO:0000313" key="4">
    <source>
        <dbReference type="Proteomes" id="UP001204798"/>
    </source>
</evidence>
<dbReference type="Proteomes" id="UP001204798">
    <property type="component" value="Unassembled WGS sequence"/>
</dbReference>
<feature type="transmembrane region" description="Helical" evidence="2">
    <location>
        <begin position="313"/>
        <end position="332"/>
    </location>
</feature>
<organism evidence="3 4">
    <name type="scientific">Candidatus Fervidibacter sacchari</name>
    <dbReference type="NCBI Taxonomy" id="1448929"/>
    <lineage>
        <taxon>Bacteria</taxon>
        <taxon>Candidatus Fervidibacterota</taxon>
        <taxon>Candidatus Fervidibacter</taxon>
    </lineage>
</organism>